<dbReference type="EMBL" id="OW152817">
    <property type="protein sequence ID" value="CAH2068289.1"/>
    <property type="molecule type" value="Genomic_DNA"/>
</dbReference>
<proteinExistence type="predicted"/>
<dbReference type="Proteomes" id="UP000837857">
    <property type="component" value="Chromosome 5"/>
</dbReference>
<gene>
    <name evidence="2" type="ORF">IPOD504_LOCUS14197</name>
</gene>
<reference evidence="2" key="1">
    <citation type="submission" date="2022-03" db="EMBL/GenBank/DDBJ databases">
        <authorList>
            <person name="Martin H S."/>
        </authorList>
    </citation>
    <scope>NUCLEOTIDE SEQUENCE</scope>
</reference>
<name>A0ABN8IVM3_9NEOP</name>
<feature type="non-terminal residue" evidence="2">
    <location>
        <position position="91"/>
    </location>
</feature>
<feature type="compositionally biased region" description="Basic residues" evidence="1">
    <location>
        <begin position="36"/>
        <end position="45"/>
    </location>
</feature>
<accession>A0ABN8IVM3</accession>
<organism evidence="2 3">
    <name type="scientific">Iphiclides podalirius</name>
    <name type="common">scarce swallowtail</name>
    <dbReference type="NCBI Taxonomy" id="110791"/>
    <lineage>
        <taxon>Eukaryota</taxon>
        <taxon>Metazoa</taxon>
        <taxon>Ecdysozoa</taxon>
        <taxon>Arthropoda</taxon>
        <taxon>Hexapoda</taxon>
        <taxon>Insecta</taxon>
        <taxon>Pterygota</taxon>
        <taxon>Neoptera</taxon>
        <taxon>Endopterygota</taxon>
        <taxon>Lepidoptera</taxon>
        <taxon>Glossata</taxon>
        <taxon>Ditrysia</taxon>
        <taxon>Papilionoidea</taxon>
        <taxon>Papilionidae</taxon>
        <taxon>Papilioninae</taxon>
        <taxon>Iphiclides</taxon>
    </lineage>
</organism>
<evidence type="ECO:0000313" key="2">
    <source>
        <dbReference type="EMBL" id="CAH2068289.1"/>
    </source>
</evidence>
<feature type="region of interest" description="Disordered" evidence="1">
    <location>
        <begin position="24"/>
        <end position="50"/>
    </location>
</feature>
<sequence>MRARQWRHRCDQFPNVAPRESLRNGFAESNFERRGPLRNRRRGGVPRRGPNPLDFRVVRIEAGIAIAPQISVSRAGTVSRPPLVALRIDVT</sequence>
<evidence type="ECO:0000256" key="1">
    <source>
        <dbReference type="SAM" id="MobiDB-lite"/>
    </source>
</evidence>
<keyword evidence="3" id="KW-1185">Reference proteome</keyword>
<evidence type="ECO:0000313" key="3">
    <source>
        <dbReference type="Proteomes" id="UP000837857"/>
    </source>
</evidence>
<protein>
    <submittedName>
        <fullName evidence="2">Uncharacterized protein</fullName>
    </submittedName>
</protein>